<name>A0A6B3LJ73_9BACT</name>
<dbReference type="EMBL" id="JAAGWD010000002">
    <property type="protein sequence ID" value="NEM97032.1"/>
    <property type="molecule type" value="Genomic_DNA"/>
</dbReference>
<dbReference type="RefSeq" id="WP_163913052.1">
    <property type="nucleotide sequence ID" value="NZ_JAAGWD010000002.1"/>
</dbReference>
<feature type="domain" description="NAD(P)-binding" evidence="1">
    <location>
        <begin position="7"/>
        <end position="203"/>
    </location>
</feature>
<keyword evidence="3" id="KW-1185">Reference proteome</keyword>
<organism evidence="2 3">
    <name type="scientific">Pontibacter burrus</name>
    <dbReference type="NCBI Taxonomy" id="2704466"/>
    <lineage>
        <taxon>Bacteria</taxon>
        <taxon>Pseudomonadati</taxon>
        <taxon>Bacteroidota</taxon>
        <taxon>Cytophagia</taxon>
        <taxon>Cytophagales</taxon>
        <taxon>Hymenobacteraceae</taxon>
        <taxon>Pontibacter</taxon>
    </lineage>
</organism>
<dbReference type="PANTHER" id="PTHR43355:SF2">
    <property type="entry name" value="FLAVIN REDUCTASE (NADPH)"/>
    <property type="match status" value="1"/>
</dbReference>
<dbReference type="GO" id="GO:0016646">
    <property type="term" value="F:oxidoreductase activity, acting on the CH-NH group of donors, NAD or NADP as acceptor"/>
    <property type="evidence" value="ECO:0007669"/>
    <property type="project" value="TreeGrafter"/>
</dbReference>
<dbReference type="Gene3D" id="3.40.50.720">
    <property type="entry name" value="NAD(P)-binding Rossmann-like Domain"/>
    <property type="match status" value="1"/>
</dbReference>
<evidence type="ECO:0000259" key="1">
    <source>
        <dbReference type="Pfam" id="PF13460"/>
    </source>
</evidence>
<dbReference type="InterPro" id="IPR051606">
    <property type="entry name" value="Polyketide_Oxido-like"/>
</dbReference>
<dbReference type="Pfam" id="PF13460">
    <property type="entry name" value="NAD_binding_10"/>
    <property type="match status" value="1"/>
</dbReference>
<dbReference type="Proteomes" id="UP000474777">
    <property type="component" value="Unassembled WGS sequence"/>
</dbReference>
<sequence length="214" mass="23092">MKIAIIGASGNVGSRITHEALSRGHEVTAIVRDPSKLTLENESLVVTKGNALDTDDLAAKIEGHDAVVVSYSSGWGPGVDYSLHNSVAESVIKAAKKAGVKRVLNVGGAGSLYVAPGVQAVDTSEFPADWKEGASAQRDSLKIYQQEKELEWTFFSPAFMIGPGERTGKFRLGTDNPVMNEKGESNISYEDYAVAAIDELEKPQFIRQRFTIGY</sequence>
<dbReference type="CDD" id="cd05244">
    <property type="entry name" value="BVR-B_like_SDR_a"/>
    <property type="match status" value="1"/>
</dbReference>
<dbReference type="AlphaFoldDB" id="A0A6B3LJ73"/>
<comment type="caution">
    <text evidence="2">The sequence shown here is derived from an EMBL/GenBank/DDBJ whole genome shotgun (WGS) entry which is preliminary data.</text>
</comment>
<evidence type="ECO:0000313" key="3">
    <source>
        <dbReference type="Proteomes" id="UP000474777"/>
    </source>
</evidence>
<gene>
    <name evidence="2" type="ORF">GXP69_04930</name>
</gene>
<accession>A0A6B3LJ73</accession>
<dbReference type="SUPFAM" id="SSF51735">
    <property type="entry name" value="NAD(P)-binding Rossmann-fold domains"/>
    <property type="match status" value="1"/>
</dbReference>
<dbReference type="InterPro" id="IPR016040">
    <property type="entry name" value="NAD(P)-bd_dom"/>
</dbReference>
<evidence type="ECO:0000313" key="2">
    <source>
        <dbReference type="EMBL" id="NEM97032.1"/>
    </source>
</evidence>
<reference evidence="2 3" key="1">
    <citation type="submission" date="2020-02" db="EMBL/GenBank/DDBJ databases">
        <authorList>
            <person name="Kim M.K."/>
        </authorList>
    </citation>
    <scope>NUCLEOTIDE SEQUENCE [LARGE SCALE GENOMIC DNA]</scope>
    <source>
        <strain evidence="2 3">BT327</strain>
    </source>
</reference>
<proteinExistence type="predicted"/>
<dbReference type="PANTHER" id="PTHR43355">
    <property type="entry name" value="FLAVIN REDUCTASE (NADPH)"/>
    <property type="match status" value="1"/>
</dbReference>
<protein>
    <submittedName>
        <fullName evidence="2">NAD(P)-dependent oxidoreductase</fullName>
    </submittedName>
</protein>
<dbReference type="InterPro" id="IPR036291">
    <property type="entry name" value="NAD(P)-bd_dom_sf"/>
</dbReference>